<dbReference type="AlphaFoldDB" id="A0A9P0E3I0"/>
<evidence type="ECO:0000256" key="1">
    <source>
        <dbReference type="SAM" id="MobiDB-lite"/>
    </source>
</evidence>
<accession>A0A9P0E3I0</accession>
<dbReference type="EMBL" id="OV725077">
    <property type="protein sequence ID" value="CAH1391657.1"/>
    <property type="molecule type" value="Genomic_DNA"/>
</dbReference>
<evidence type="ECO:0000313" key="3">
    <source>
        <dbReference type="EMBL" id="CAH1391657.1"/>
    </source>
</evidence>
<feature type="transmembrane region" description="Helical" evidence="2">
    <location>
        <begin position="137"/>
        <end position="155"/>
    </location>
</feature>
<evidence type="ECO:0000313" key="4">
    <source>
        <dbReference type="Proteomes" id="UP001152798"/>
    </source>
</evidence>
<sequence>MSKVLVHEELPASGEERILGHGPQHKQSCHHSQMSSHLSLPFLFIHYLITTLAQEESLEARRTSLAQLPLEKLLHVKQTLNSKYSHNKGDTAELGGEEETALPYRTEPDRRRANGPTRRGDPWSHEKEGKGKDVSSIFQSTVTVLSFLAFGGYLLCLLCQSLKNTQVNQIPITVMPTVAPAAIISGKRRRKRRSTEESMIRTLHLIAEGYAAYSLNHTQLKQ</sequence>
<evidence type="ECO:0000256" key="2">
    <source>
        <dbReference type="SAM" id="Phobius"/>
    </source>
</evidence>
<dbReference type="Proteomes" id="UP001152798">
    <property type="component" value="Chromosome 1"/>
</dbReference>
<organism evidence="3 4">
    <name type="scientific">Nezara viridula</name>
    <name type="common">Southern green stink bug</name>
    <name type="synonym">Cimex viridulus</name>
    <dbReference type="NCBI Taxonomy" id="85310"/>
    <lineage>
        <taxon>Eukaryota</taxon>
        <taxon>Metazoa</taxon>
        <taxon>Ecdysozoa</taxon>
        <taxon>Arthropoda</taxon>
        <taxon>Hexapoda</taxon>
        <taxon>Insecta</taxon>
        <taxon>Pterygota</taxon>
        <taxon>Neoptera</taxon>
        <taxon>Paraneoptera</taxon>
        <taxon>Hemiptera</taxon>
        <taxon>Heteroptera</taxon>
        <taxon>Panheteroptera</taxon>
        <taxon>Pentatomomorpha</taxon>
        <taxon>Pentatomoidea</taxon>
        <taxon>Pentatomidae</taxon>
        <taxon>Pentatominae</taxon>
        <taxon>Nezara</taxon>
    </lineage>
</organism>
<reference evidence="3" key="1">
    <citation type="submission" date="2022-01" db="EMBL/GenBank/DDBJ databases">
        <authorList>
            <person name="King R."/>
        </authorList>
    </citation>
    <scope>NUCLEOTIDE SEQUENCE</scope>
</reference>
<keyword evidence="2" id="KW-0812">Transmembrane</keyword>
<dbReference type="OrthoDB" id="7676846at2759"/>
<feature type="region of interest" description="Disordered" evidence="1">
    <location>
        <begin position="84"/>
        <end position="130"/>
    </location>
</feature>
<name>A0A9P0E3I0_NEZVI</name>
<gene>
    <name evidence="3" type="ORF">NEZAVI_LOCUS2638</name>
</gene>
<keyword evidence="2" id="KW-0472">Membrane</keyword>
<keyword evidence="2" id="KW-1133">Transmembrane helix</keyword>
<proteinExistence type="predicted"/>
<protein>
    <submittedName>
        <fullName evidence="3">Uncharacterized protein</fullName>
    </submittedName>
</protein>
<keyword evidence="4" id="KW-1185">Reference proteome</keyword>
<feature type="compositionally biased region" description="Basic and acidic residues" evidence="1">
    <location>
        <begin position="106"/>
        <end position="130"/>
    </location>
</feature>